<keyword evidence="1" id="KW-1133">Transmembrane helix</keyword>
<dbReference type="AlphaFoldDB" id="A0A518HD21"/>
<protein>
    <submittedName>
        <fullName evidence="2">Uncharacterized protein</fullName>
    </submittedName>
</protein>
<evidence type="ECO:0000313" key="3">
    <source>
        <dbReference type="Proteomes" id="UP000317835"/>
    </source>
</evidence>
<reference evidence="2 3" key="1">
    <citation type="submission" date="2019-02" db="EMBL/GenBank/DDBJ databases">
        <title>Deep-cultivation of Planctomycetes and their phenomic and genomic characterization uncovers novel biology.</title>
        <authorList>
            <person name="Wiegand S."/>
            <person name="Jogler M."/>
            <person name="Boedeker C."/>
            <person name="Pinto D."/>
            <person name="Vollmers J."/>
            <person name="Rivas-Marin E."/>
            <person name="Kohn T."/>
            <person name="Peeters S.H."/>
            <person name="Heuer A."/>
            <person name="Rast P."/>
            <person name="Oberbeckmann S."/>
            <person name="Bunk B."/>
            <person name="Jeske O."/>
            <person name="Meyerdierks A."/>
            <person name="Storesund J.E."/>
            <person name="Kallscheuer N."/>
            <person name="Luecker S."/>
            <person name="Lage O.M."/>
            <person name="Pohl T."/>
            <person name="Merkel B.J."/>
            <person name="Hornburger P."/>
            <person name="Mueller R.-W."/>
            <person name="Bruemmer F."/>
            <person name="Labrenz M."/>
            <person name="Spormann A.M."/>
            <person name="Op den Camp H."/>
            <person name="Overmann J."/>
            <person name="Amann R."/>
            <person name="Jetten M.S.M."/>
            <person name="Mascher T."/>
            <person name="Medema M.H."/>
            <person name="Devos D.P."/>
            <person name="Kaster A.-K."/>
            <person name="Ovreas L."/>
            <person name="Rohde M."/>
            <person name="Galperin M.Y."/>
            <person name="Jogler C."/>
        </authorList>
    </citation>
    <scope>NUCLEOTIDE SEQUENCE [LARGE SCALE GENOMIC DNA]</scope>
    <source>
        <strain evidence="2 3">ElP</strain>
    </source>
</reference>
<dbReference type="KEGG" id="tpla:ElP_66790"/>
<accession>A0A518HD21</accession>
<keyword evidence="1" id="KW-0472">Membrane</keyword>
<dbReference type="RefSeq" id="WP_145277451.1">
    <property type="nucleotide sequence ID" value="NZ_CP036426.1"/>
</dbReference>
<feature type="transmembrane region" description="Helical" evidence="1">
    <location>
        <begin position="66"/>
        <end position="93"/>
    </location>
</feature>
<proteinExistence type="predicted"/>
<gene>
    <name evidence="2" type="ORF">ElP_66790</name>
</gene>
<evidence type="ECO:0000313" key="2">
    <source>
        <dbReference type="EMBL" id="QDV38723.1"/>
    </source>
</evidence>
<evidence type="ECO:0000256" key="1">
    <source>
        <dbReference type="SAM" id="Phobius"/>
    </source>
</evidence>
<keyword evidence="3" id="KW-1185">Reference proteome</keyword>
<organism evidence="2 3">
    <name type="scientific">Tautonia plasticadhaerens</name>
    <dbReference type="NCBI Taxonomy" id="2527974"/>
    <lineage>
        <taxon>Bacteria</taxon>
        <taxon>Pseudomonadati</taxon>
        <taxon>Planctomycetota</taxon>
        <taxon>Planctomycetia</taxon>
        <taxon>Isosphaerales</taxon>
        <taxon>Isosphaeraceae</taxon>
        <taxon>Tautonia</taxon>
    </lineage>
</organism>
<keyword evidence="1" id="KW-0812">Transmembrane</keyword>
<feature type="transmembrane region" description="Helical" evidence="1">
    <location>
        <begin position="114"/>
        <end position="136"/>
    </location>
</feature>
<name>A0A518HD21_9BACT</name>
<dbReference type="Proteomes" id="UP000317835">
    <property type="component" value="Chromosome"/>
</dbReference>
<dbReference type="EMBL" id="CP036426">
    <property type="protein sequence ID" value="QDV38723.1"/>
    <property type="molecule type" value="Genomic_DNA"/>
</dbReference>
<feature type="transmembrane region" description="Helical" evidence="1">
    <location>
        <begin position="21"/>
        <end position="46"/>
    </location>
</feature>
<sequence length="142" mass="15155">MTQKYEGSSGAAMEAFRETRPWALASAVFLLTYAAVGGTAGVLWLIALVDQSVTGPPPSRPFITVWSVNLLFAPVALVGGVLAVEYYSAAWFASWRRDSDDLERASIALKRLRLWAGAAMIILIAFLACMAAAAVLTGEFPG</sequence>